<keyword evidence="3" id="KW-1185">Reference proteome</keyword>
<dbReference type="AlphaFoldDB" id="A0A235EHV1"/>
<comment type="caution">
    <text evidence="2">The sequence shown here is derived from an EMBL/GenBank/DDBJ whole genome shotgun (WGS) entry which is preliminary data.</text>
</comment>
<name>A0A235EHV1_9BURK</name>
<accession>A0A235EHV1</accession>
<evidence type="ECO:0000256" key="1">
    <source>
        <dbReference type="SAM" id="Phobius"/>
    </source>
</evidence>
<evidence type="ECO:0000313" key="3">
    <source>
        <dbReference type="Proteomes" id="UP000215441"/>
    </source>
</evidence>
<proteinExistence type="predicted"/>
<keyword evidence="1" id="KW-0472">Membrane</keyword>
<sequence>MSAEHVYRIASSGWLHCHGHQVEEVPAWPRLTHSALVVLDMDDVYTDVWRFEGKTEYAAALVEKRVRTQGLVEGAAHVVVHRLVKLPGGFQVFFSAISLDLWQRCTQWAKEQDDHCLVMMAGGLLCDGVASGGARIVLTQRRLMCFVQSEEGMVFGSTQALGSGPSAMASAAQVLTSNHSALLTRLGAEAVEWGTLWSTQPVDVDTCLAAVRSVAGGAPVVMHAQEMTLASERVHTVMPALARQAAGRHAMNPGLERVAWRAERWVAPITVVTALVGIVLAIVGVLVGQLADQQRNAGMNQRAELETLQSRIQAVSSVEAPQKLLPVAEFSRTLDEGARHDPVAFMAVLKAASNKDIRIQRVRLETTNSLGSAQPSKKAFRVDGVVAPGASASVTRWVSQMAAAGWTLRAVDPTFTLPGSFSYELVANAAAPGNVKP</sequence>
<keyword evidence="1" id="KW-1133">Transmembrane helix</keyword>
<dbReference type="OrthoDB" id="6034421at2"/>
<feature type="transmembrane region" description="Helical" evidence="1">
    <location>
        <begin position="265"/>
        <end position="287"/>
    </location>
</feature>
<organism evidence="2 3">
    <name type="scientific">Acidovorax kalamii</name>
    <dbReference type="NCBI Taxonomy" id="2004485"/>
    <lineage>
        <taxon>Bacteria</taxon>
        <taxon>Pseudomonadati</taxon>
        <taxon>Pseudomonadota</taxon>
        <taxon>Betaproteobacteria</taxon>
        <taxon>Burkholderiales</taxon>
        <taxon>Comamonadaceae</taxon>
        <taxon>Acidovorax</taxon>
    </lineage>
</organism>
<keyword evidence="1" id="KW-0812">Transmembrane</keyword>
<dbReference type="EMBL" id="NOIG01000011">
    <property type="protein sequence ID" value="OYD48591.1"/>
    <property type="molecule type" value="Genomic_DNA"/>
</dbReference>
<evidence type="ECO:0000313" key="2">
    <source>
        <dbReference type="EMBL" id="OYD48591.1"/>
    </source>
</evidence>
<gene>
    <name evidence="2" type="ORF">CBY09_17280</name>
</gene>
<dbReference type="RefSeq" id="WP_094290831.1">
    <property type="nucleotide sequence ID" value="NZ_NOIG01000011.1"/>
</dbReference>
<protein>
    <submittedName>
        <fullName evidence="2">Uncharacterized protein</fullName>
    </submittedName>
</protein>
<dbReference type="Proteomes" id="UP000215441">
    <property type="component" value="Unassembled WGS sequence"/>
</dbReference>
<reference evidence="2 3" key="1">
    <citation type="submission" date="2017-07" db="EMBL/GenBank/DDBJ databases">
        <title>Acidovorax KNDSW TSA 6 genome sequence and assembly.</title>
        <authorList>
            <person name="Mayilraj S."/>
        </authorList>
    </citation>
    <scope>NUCLEOTIDE SEQUENCE [LARGE SCALE GENOMIC DNA]</scope>
    <source>
        <strain evidence="2 3">KNDSW-TSA6</strain>
    </source>
</reference>